<proteinExistence type="predicted"/>
<dbReference type="InterPro" id="IPR022742">
    <property type="entry name" value="Hydrolase_4"/>
</dbReference>
<feature type="domain" description="Serine aminopeptidase S33" evidence="1">
    <location>
        <begin position="26"/>
        <end position="150"/>
    </location>
</feature>
<dbReference type="Gene3D" id="3.40.50.1820">
    <property type="entry name" value="alpha/beta hydrolase"/>
    <property type="match status" value="1"/>
</dbReference>
<sequence length="283" mass="32302">MKKIEIKSNSEILSATFFEGVHNDTILIIASATGVKQEYYQKFAQFIANNGVSVLTFDYTGIGRSLKKPIKKYINNAADWGKNDLESIIQYTITKYPKLKKIVLGHSIGGQLIGLSKASMQLDKIVLVASQSGYWKYWNGIGRIKMWCSWHLLFPILLNIFGYLKSKKISGMENLPRHVAKQWSTWGKNKDYILSDTSIHQKYYDSISADVTAFSIEDDKFAPVSAVKWMTSQYKSAKKRSIHLKPIDFKVNTIGHFGIFKEKFKDTIWVQILDEIKPSSIKP</sequence>
<dbReference type="EMBL" id="SIRS01000006">
    <property type="protein sequence ID" value="TBN13797.1"/>
    <property type="molecule type" value="Genomic_DNA"/>
</dbReference>
<dbReference type="RefSeq" id="WP_130937984.1">
    <property type="nucleotide sequence ID" value="NZ_BMEE01000005.1"/>
</dbReference>
<dbReference type="Pfam" id="PF12146">
    <property type="entry name" value="Hydrolase_4"/>
    <property type="match status" value="1"/>
</dbReference>
<dbReference type="OrthoDB" id="9785076at2"/>
<name>A0A4Q9FJE0_9FLAO</name>
<reference evidence="2 3" key="1">
    <citation type="journal article" date="2015" name="Int. J. Syst. Evol. Microbiol.">
        <title>Hyunsoonleella pacifica sp. nov., isolated from seawater of South Pacific Gyre.</title>
        <authorList>
            <person name="Gao X."/>
            <person name="Zhang Z."/>
            <person name="Dai X."/>
            <person name="Zhang X.H."/>
        </authorList>
    </citation>
    <scope>NUCLEOTIDE SEQUENCE [LARGE SCALE GENOMIC DNA]</scope>
    <source>
        <strain evidence="2 3">SW033</strain>
    </source>
</reference>
<keyword evidence="3" id="KW-1185">Reference proteome</keyword>
<evidence type="ECO:0000313" key="3">
    <source>
        <dbReference type="Proteomes" id="UP000292372"/>
    </source>
</evidence>
<comment type="caution">
    <text evidence="2">The sequence shown here is derived from an EMBL/GenBank/DDBJ whole genome shotgun (WGS) entry which is preliminary data.</text>
</comment>
<accession>A0A4Q9FJE0</accession>
<protein>
    <recommendedName>
        <fullName evidence="1">Serine aminopeptidase S33 domain-containing protein</fullName>
    </recommendedName>
</protein>
<dbReference type="Proteomes" id="UP000292372">
    <property type="component" value="Unassembled WGS sequence"/>
</dbReference>
<dbReference type="AlphaFoldDB" id="A0A4Q9FJE0"/>
<dbReference type="SUPFAM" id="SSF53474">
    <property type="entry name" value="alpha/beta-Hydrolases"/>
    <property type="match status" value="1"/>
</dbReference>
<evidence type="ECO:0000313" key="2">
    <source>
        <dbReference type="EMBL" id="TBN13797.1"/>
    </source>
</evidence>
<gene>
    <name evidence="2" type="ORF">EYD46_14985</name>
</gene>
<dbReference type="InterPro" id="IPR017208">
    <property type="entry name" value="UCP037442_abhydr"/>
</dbReference>
<dbReference type="PIRSF" id="PIRSF037442">
    <property type="entry name" value="UCP037442_abhydr"/>
    <property type="match status" value="1"/>
</dbReference>
<evidence type="ECO:0000259" key="1">
    <source>
        <dbReference type="Pfam" id="PF12146"/>
    </source>
</evidence>
<organism evidence="2 3">
    <name type="scientific">Hyunsoonleella pacifica</name>
    <dbReference type="NCBI Taxonomy" id="1080224"/>
    <lineage>
        <taxon>Bacteria</taxon>
        <taxon>Pseudomonadati</taxon>
        <taxon>Bacteroidota</taxon>
        <taxon>Flavobacteriia</taxon>
        <taxon>Flavobacteriales</taxon>
        <taxon>Flavobacteriaceae</taxon>
    </lineage>
</organism>
<dbReference type="InterPro" id="IPR029058">
    <property type="entry name" value="AB_hydrolase_fold"/>
</dbReference>